<organism evidence="3 4">
    <name type="scientific">Capnocytophaga granulosa</name>
    <dbReference type="NCBI Taxonomy" id="45242"/>
    <lineage>
        <taxon>Bacteria</taxon>
        <taxon>Pseudomonadati</taxon>
        <taxon>Bacteroidota</taxon>
        <taxon>Flavobacteriia</taxon>
        <taxon>Flavobacteriales</taxon>
        <taxon>Flavobacteriaceae</taxon>
        <taxon>Capnocytophaga</taxon>
    </lineage>
</organism>
<dbReference type="EMBL" id="FNND01000007">
    <property type="protein sequence ID" value="SDX05774.1"/>
    <property type="molecule type" value="Genomic_DNA"/>
</dbReference>
<dbReference type="Pfam" id="PF01554">
    <property type="entry name" value="MatE"/>
    <property type="match status" value="2"/>
</dbReference>
<keyword evidence="4" id="KW-1185">Reference proteome</keyword>
<feature type="transmembrane region" description="Helical" evidence="2">
    <location>
        <begin position="349"/>
        <end position="371"/>
    </location>
</feature>
<protein>
    <submittedName>
        <fullName evidence="3">Putative efflux protein, MATE family</fullName>
    </submittedName>
</protein>
<comment type="caution">
    <text evidence="3">The sequence shown here is derived from an EMBL/GenBank/DDBJ whole genome shotgun (WGS) entry which is preliminary data.</text>
</comment>
<proteinExistence type="predicted"/>
<keyword evidence="2" id="KW-0812">Transmembrane</keyword>
<accession>A0A1H2YM96</accession>
<dbReference type="InterPro" id="IPR002528">
    <property type="entry name" value="MATE_fam"/>
</dbReference>
<dbReference type="GO" id="GO:0005886">
    <property type="term" value="C:plasma membrane"/>
    <property type="evidence" value="ECO:0007669"/>
    <property type="project" value="TreeGrafter"/>
</dbReference>
<reference evidence="3 4" key="1">
    <citation type="submission" date="2016-10" db="EMBL/GenBank/DDBJ databases">
        <authorList>
            <person name="Varghese N."/>
            <person name="Submissions S."/>
        </authorList>
    </citation>
    <scope>NUCLEOTIDE SEQUENCE [LARGE SCALE GENOMIC DNA]</scope>
    <source>
        <strain evidence="3 4">DSM 11449</strain>
    </source>
</reference>
<sequence length="446" mass="50795">MKRITTQEINRLALPAIVSGVIEPVISLTDTVMAGHIALNTKEVLGAVGVVTSFLSALLWIFIQSSRAITTQVAYAYGQGRLSQVKGLVAQILLLSLSISLFSSIFSFACSEFILERFYDAEGTFLDYCLDYFHIRVWGFPFTLLTLTIHSIFRGFQNTSWSMYISILGGVINLVFNYIFVYIFHWDIKGLAWASLLAQGTMFVVSVVVMYRMTPFKFFWVNGLHPKFMESIRMSADLLIRSSLLQAVLYFSFSRATLLGANGDHTIVATHTLLNQVWGFSTFLFDGYCNAGGLLSGRLYSTRQYQAIRKLVRQLFYVVLGIGCGIALTYLLLYYWIGSLMTKNEDIALLFYKNFWIVVLMQPITAVTFLFSGIYKGMGFTRVLRNAFIIATILGFFPTFYLTQNILEWGLSGIWVAFYIWMVFRGGILFIHYLSFFYNRSMWPSI</sequence>
<evidence type="ECO:0000313" key="3">
    <source>
        <dbReference type="EMBL" id="SDX05774.1"/>
    </source>
</evidence>
<dbReference type="Proteomes" id="UP000182771">
    <property type="component" value="Unassembled WGS sequence"/>
</dbReference>
<evidence type="ECO:0000313" key="4">
    <source>
        <dbReference type="Proteomes" id="UP000182771"/>
    </source>
</evidence>
<feature type="transmembrane region" description="Helical" evidence="2">
    <location>
        <begin position="135"/>
        <end position="153"/>
    </location>
</feature>
<keyword evidence="1" id="KW-0813">Transport</keyword>
<feature type="transmembrane region" description="Helical" evidence="2">
    <location>
        <begin position="414"/>
        <end position="438"/>
    </location>
</feature>
<dbReference type="OrthoDB" id="5242355at2"/>
<dbReference type="RefSeq" id="WP_016421011.1">
    <property type="nucleotide sequence ID" value="NZ_FNND01000007.1"/>
</dbReference>
<dbReference type="PANTHER" id="PTHR43298">
    <property type="entry name" value="MULTIDRUG RESISTANCE PROTEIN NORM-RELATED"/>
    <property type="match status" value="1"/>
</dbReference>
<dbReference type="NCBIfam" id="TIGR00797">
    <property type="entry name" value="matE"/>
    <property type="match status" value="1"/>
</dbReference>
<feature type="transmembrane region" description="Helical" evidence="2">
    <location>
        <begin position="315"/>
        <end position="337"/>
    </location>
</feature>
<name>A0A1H2YM96_9FLAO</name>
<feature type="transmembrane region" description="Helical" evidence="2">
    <location>
        <begin position="12"/>
        <end position="38"/>
    </location>
</feature>
<dbReference type="GO" id="GO:0015297">
    <property type="term" value="F:antiporter activity"/>
    <property type="evidence" value="ECO:0007669"/>
    <property type="project" value="InterPro"/>
</dbReference>
<dbReference type="InterPro" id="IPR050222">
    <property type="entry name" value="MATE_MdtK"/>
</dbReference>
<keyword evidence="2" id="KW-1133">Transmembrane helix</keyword>
<dbReference type="AlphaFoldDB" id="A0A1H2YM96"/>
<dbReference type="GO" id="GO:0042910">
    <property type="term" value="F:xenobiotic transmembrane transporter activity"/>
    <property type="evidence" value="ECO:0007669"/>
    <property type="project" value="InterPro"/>
</dbReference>
<gene>
    <name evidence="3" type="ORF">SAMN05444420_10782</name>
</gene>
<feature type="transmembrane region" description="Helical" evidence="2">
    <location>
        <begin position="191"/>
        <end position="211"/>
    </location>
</feature>
<dbReference type="GeneID" id="85017138"/>
<feature type="transmembrane region" description="Helical" evidence="2">
    <location>
        <begin position="165"/>
        <end position="185"/>
    </location>
</feature>
<feature type="transmembrane region" description="Helical" evidence="2">
    <location>
        <begin position="44"/>
        <end position="63"/>
    </location>
</feature>
<feature type="transmembrane region" description="Helical" evidence="2">
    <location>
        <begin position="88"/>
        <end position="115"/>
    </location>
</feature>
<feature type="transmembrane region" description="Helical" evidence="2">
    <location>
        <begin position="383"/>
        <end position="402"/>
    </location>
</feature>
<dbReference type="PANTHER" id="PTHR43298:SF2">
    <property type="entry name" value="FMN_FAD EXPORTER YEEO-RELATED"/>
    <property type="match status" value="1"/>
</dbReference>
<evidence type="ECO:0000256" key="2">
    <source>
        <dbReference type="SAM" id="Phobius"/>
    </source>
</evidence>
<evidence type="ECO:0000256" key="1">
    <source>
        <dbReference type="ARBA" id="ARBA00022448"/>
    </source>
</evidence>
<keyword evidence="2" id="KW-0472">Membrane</keyword>